<dbReference type="PANTHER" id="PTHR16026:SF0">
    <property type="entry name" value="CARTILAGE ACIDIC PROTEIN 1"/>
    <property type="match status" value="1"/>
</dbReference>
<proteinExistence type="predicted"/>
<keyword evidence="4" id="KW-1185">Reference proteome</keyword>
<dbReference type="Proteomes" id="UP001589797">
    <property type="component" value="Unassembled WGS sequence"/>
</dbReference>
<dbReference type="InterPro" id="IPR013517">
    <property type="entry name" value="FG-GAP"/>
</dbReference>
<gene>
    <name evidence="3" type="ORF">ACFFIP_08555</name>
</gene>
<dbReference type="Pfam" id="PF13517">
    <property type="entry name" value="FG-GAP_3"/>
    <property type="match status" value="5"/>
</dbReference>
<dbReference type="InterPro" id="IPR028994">
    <property type="entry name" value="Integrin_alpha_N"/>
</dbReference>
<dbReference type="RefSeq" id="WP_382387177.1">
    <property type="nucleotide sequence ID" value="NZ_JBHLWI010000023.1"/>
</dbReference>
<dbReference type="InterPro" id="IPR027039">
    <property type="entry name" value="Crtac1"/>
</dbReference>
<sequence length="1112" mass="124255">MMYRSLYKIFPSTAFVFVLLLACQNSRNEYSEAPLISGPTLFELITPEESGVIFNNKLTEGPNTNVLMYEYFYNGGGIAIGDLNGDGLDDIYFTGNMVSNALYLNKGNLKFEDITNQAGVSGREGPWTTGVTMADVNGDGWLDIYVCYSGNLPSDKRKNQLFIHQGLNDDGLPFFKENAEEFGLAIDSFSTQALFFDFDLDGDLDMFLLNHNPKSLPVLDESSTKDLMSRRDPSGSQLFRNDKGKFIEVTASAGIQNSALSYGLGIGAADLNGNGYPDLYVSNDYTATDYLYFNNGDGTFTDATHISLGHISQFSMGNELADFNNDGLIDIYTLDMLPEDNKRQKLLMSPDNYEKHQFMVNVGLHHQYMRNMLHLNQGNGGFSEIGQISGVSNTDWSWSALFADFDNDGWKDLFVSNGYRKDYTNLDFLKYMGDYVQNHRGNLKRDNILELVSKIPASDIPNYIFKNNQQGGFQNVTAAWGLSQSVNSNGAAYADLDNDGDLELVINNVDVPAFIYKNKSQELEPKNWLQLELKGEGQNPYGIGTKVYLFEGNNLQMQEQMPTRGYQSSVSYKMHFGLGTNATLDSIMVIWPGGKSQTVKSPNINQIISFDQRNSNAVVIHHLAMDVPTVFRNTGSIGEYVKTSAFNDFKRQALVPNPISGSKLAMANGDLNGDGLDDIFLGGLAGYASQILFQLKNGEFIKVPITEIFEGTHDSEDTDALIFDANEDGWNDIYVASGGYGNFSVNDPRLQDRLYVNDGKGNFKLKKNALPKMMTPTSVVISNDINGDGFQDLFIGSGTMPGFYPLSATSYILMNNQDGTFEDVTSVYLPELKDIGIVKDAKWFDLNGNGQEELIIVGDWTPISVFAFKEKKFENVTSQFFNQEYTGWWNTVHLEVIDDKIVLLAGNYGLNSQLKASIAAPVQLYFKDFDDNGSVDPILTSYIQGISYPYLTRDEILEHFSHKRAQFNTYESYANARITDIFSSEELKDVGVLSASFLDTKMFVLRDQGLFEEIPLPFEVQYAPVHKIIFIERSGRRFLLFLGNQEKSRLRIGKHDANQGTLVELQDLSKPKYIPQNISGFKILGESRNALKIADNKIIVNVMGQALQIYEK</sequence>
<dbReference type="PROSITE" id="PS51257">
    <property type="entry name" value="PROKAR_LIPOPROTEIN"/>
    <property type="match status" value="1"/>
</dbReference>
<name>A0ABV6FS74_9BACT</name>
<comment type="caution">
    <text evidence="3">The sequence shown here is derived from an EMBL/GenBank/DDBJ whole genome shotgun (WGS) entry which is preliminary data.</text>
</comment>
<evidence type="ECO:0000256" key="1">
    <source>
        <dbReference type="ARBA" id="ARBA00022729"/>
    </source>
</evidence>
<dbReference type="PANTHER" id="PTHR16026">
    <property type="entry name" value="CARTILAGE ACIDIC PROTEIN 1"/>
    <property type="match status" value="1"/>
</dbReference>
<dbReference type="EMBL" id="JBHLWI010000023">
    <property type="protein sequence ID" value="MFC0262729.1"/>
    <property type="molecule type" value="Genomic_DNA"/>
</dbReference>
<dbReference type="InterPro" id="IPR011519">
    <property type="entry name" value="UnbV_ASPIC"/>
</dbReference>
<feature type="domain" description="ASPIC/UnbV" evidence="2">
    <location>
        <begin position="542"/>
        <end position="608"/>
    </location>
</feature>
<accession>A0ABV6FS74</accession>
<protein>
    <submittedName>
        <fullName evidence="3">VCBS repeat-containing protein</fullName>
    </submittedName>
</protein>
<reference evidence="3 4" key="1">
    <citation type="submission" date="2024-09" db="EMBL/GenBank/DDBJ databases">
        <authorList>
            <person name="Sun Q."/>
            <person name="Mori K."/>
        </authorList>
    </citation>
    <scope>NUCLEOTIDE SEQUENCE [LARGE SCALE GENOMIC DNA]</scope>
    <source>
        <strain evidence="3 4">CCM 7650</strain>
    </source>
</reference>
<evidence type="ECO:0000259" key="2">
    <source>
        <dbReference type="Pfam" id="PF07593"/>
    </source>
</evidence>
<evidence type="ECO:0000313" key="4">
    <source>
        <dbReference type="Proteomes" id="UP001589797"/>
    </source>
</evidence>
<dbReference type="SUPFAM" id="SSF69318">
    <property type="entry name" value="Integrin alpha N-terminal domain"/>
    <property type="match status" value="2"/>
</dbReference>
<dbReference type="Pfam" id="PF07593">
    <property type="entry name" value="UnbV_ASPIC"/>
    <property type="match status" value="1"/>
</dbReference>
<dbReference type="Gene3D" id="2.130.10.130">
    <property type="entry name" value="Integrin alpha, N-terminal"/>
    <property type="match status" value="4"/>
</dbReference>
<organism evidence="3 4">
    <name type="scientific">Fontibacter flavus</name>
    <dbReference type="NCBI Taxonomy" id="654838"/>
    <lineage>
        <taxon>Bacteria</taxon>
        <taxon>Pseudomonadati</taxon>
        <taxon>Bacteroidota</taxon>
        <taxon>Cytophagia</taxon>
        <taxon>Cytophagales</taxon>
        <taxon>Cyclobacteriaceae</taxon>
        <taxon>Fontibacter</taxon>
    </lineage>
</organism>
<evidence type="ECO:0000313" key="3">
    <source>
        <dbReference type="EMBL" id="MFC0262729.1"/>
    </source>
</evidence>
<keyword evidence="1" id="KW-0732">Signal</keyword>